<evidence type="ECO:0000313" key="8">
    <source>
        <dbReference type="EMBL" id="MFD0949268.1"/>
    </source>
</evidence>
<feature type="transmembrane region" description="Helical" evidence="6">
    <location>
        <begin position="381"/>
        <end position="404"/>
    </location>
</feature>
<dbReference type="InterPro" id="IPR038766">
    <property type="entry name" value="Membrane_comp_ABC_pdt"/>
</dbReference>
<feature type="transmembrane region" description="Helical" evidence="6">
    <location>
        <begin position="410"/>
        <end position="438"/>
    </location>
</feature>
<reference evidence="9" key="1">
    <citation type="journal article" date="2019" name="Int. J. Syst. Evol. Microbiol.">
        <title>The Global Catalogue of Microorganisms (GCM) 10K type strain sequencing project: providing services to taxonomists for standard genome sequencing and annotation.</title>
        <authorList>
            <consortium name="The Broad Institute Genomics Platform"/>
            <consortium name="The Broad Institute Genome Sequencing Center for Infectious Disease"/>
            <person name="Wu L."/>
            <person name="Ma J."/>
        </authorList>
    </citation>
    <scope>NUCLEOTIDE SEQUENCE [LARGE SCALE GENOMIC DNA]</scope>
    <source>
        <strain evidence="9">CCUG 63419</strain>
    </source>
</reference>
<feature type="transmembrane region" description="Helical" evidence="6">
    <location>
        <begin position="251"/>
        <end position="271"/>
    </location>
</feature>
<keyword evidence="4 6" id="KW-1133">Transmembrane helix</keyword>
<name>A0ABW3HCU5_9GAMM</name>
<evidence type="ECO:0000313" key="9">
    <source>
        <dbReference type="Proteomes" id="UP001597044"/>
    </source>
</evidence>
<proteinExistence type="predicted"/>
<organism evidence="8 9">
    <name type="scientific">Paraperlucidibaca wandonensis</name>
    <dbReference type="NCBI Taxonomy" id="1268273"/>
    <lineage>
        <taxon>Bacteria</taxon>
        <taxon>Pseudomonadati</taxon>
        <taxon>Pseudomonadota</taxon>
        <taxon>Gammaproteobacteria</taxon>
        <taxon>Moraxellales</taxon>
        <taxon>Moraxellaceae</taxon>
        <taxon>Paraperlucidibaca</taxon>
    </lineage>
</organism>
<dbReference type="Proteomes" id="UP001597044">
    <property type="component" value="Unassembled WGS sequence"/>
</dbReference>
<feature type="domain" description="ABC3 transporter permease C-terminal" evidence="7">
    <location>
        <begin position="705"/>
        <end position="817"/>
    </location>
</feature>
<feature type="transmembrane region" description="Helical" evidence="6">
    <location>
        <begin position="791"/>
        <end position="810"/>
    </location>
</feature>
<feature type="transmembrane region" description="Helical" evidence="6">
    <location>
        <begin position="303"/>
        <end position="326"/>
    </location>
</feature>
<evidence type="ECO:0000256" key="4">
    <source>
        <dbReference type="ARBA" id="ARBA00022989"/>
    </source>
</evidence>
<comment type="caution">
    <text evidence="8">The sequence shown here is derived from an EMBL/GenBank/DDBJ whole genome shotgun (WGS) entry which is preliminary data.</text>
</comment>
<feature type="domain" description="ABC3 transporter permease C-terminal" evidence="7">
    <location>
        <begin position="254"/>
        <end position="365"/>
    </location>
</feature>
<comment type="subcellular location">
    <subcellularLocation>
        <location evidence="1">Cell membrane</location>
        <topology evidence="1">Multi-pass membrane protein</topology>
    </subcellularLocation>
</comment>
<sequence>MKLAWRLLSRDIRAGEIWLLLAALILAVAATTSLRFFSASLEQGLTRQAASLLGADLVLDSSRPLRPEVLKEASKHGLQQATVTEFSSMIQYKDEFQLAAVKAVSAGYPLRGELQARRDKTQLPAGSLPASGTLWLDERLFGLLAIGFDDEVQLGDIRLRVTAVLTSEPDRAGNFSAFAPRALINAADVEAAGLIQPGSRVQYRLLLAGPAKAVADFNDELKPKLAIGERLQDVASGRSEVGTPLARASDYLSIAAIAAVILSGLAVALAARRHAERHYDTMALMRCLGASRRRVQGIYLRQLGLIWAVAIVLGAGFGALASQLLFQLLDSMLPTAELDFAWQRPLLTGIATATLTLLGFALPALIGLFRVSPLRVIRRELAPNSPGLIAVTALALSALAALLMLETGRWQLTLLLVVGGSALAFLLTIILRSVFVLLRKTFAERSLPNALLGLRELWRQPQASTLQILALSIGMTAMLLVTSVRGELITAWQSKLPANAPNQFALGIDAHDTAEFRQTLADAGINIDALYPVIRGRLTAINGESVVTAVTKDKEPNLEALNRELNLTISDTLPLGNELLEGEWANPSSAPWPVSIESKLAEKLGVGLGDRLMFTLAEGDVEATVSSLRKVDWDSFQPNFYMVFPPAALADFPATYLTAFHVPSGNRDVLNTLLQRFPTVVLIDVDAIMTQVRKLLDDVSRAIEFVLLFVLAAGVLVLLACIAAGQDQRRQEAALLRALGASRRQLMQRGLSEMILLGGMAGLLAVVLTELLAAALYITLLDLPPTWHGELWLITPLLGAALTGLAGMAATRKVWRTAPAIVLRDA</sequence>
<keyword evidence="5 6" id="KW-0472">Membrane</keyword>
<keyword evidence="2" id="KW-1003">Cell membrane</keyword>
<evidence type="ECO:0000256" key="5">
    <source>
        <dbReference type="ARBA" id="ARBA00023136"/>
    </source>
</evidence>
<keyword evidence="9" id="KW-1185">Reference proteome</keyword>
<dbReference type="PANTHER" id="PTHR30287">
    <property type="entry name" value="MEMBRANE COMPONENT OF PREDICTED ABC SUPERFAMILY METABOLITE UPTAKE TRANSPORTER"/>
    <property type="match status" value="1"/>
</dbReference>
<feature type="transmembrane region" description="Helical" evidence="6">
    <location>
        <begin position="705"/>
        <end position="725"/>
    </location>
</feature>
<evidence type="ECO:0000259" key="7">
    <source>
        <dbReference type="Pfam" id="PF02687"/>
    </source>
</evidence>
<dbReference type="PANTHER" id="PTHR30287:SF1">
    <property type="entry name" value="INNER MEMBRANE PROTEIN"/>
    <property type="match status" value="1"/>
</dbReference>
<protein>
    <submittedName>
        <fullName evidence="8">ABC transporter permease</fullName>
    </submittedName>
</protein>
<feature type="transmembrane region" description="Helical" evidence="6">
    <location>
        <begin position="346"/>
        <end position="369"/>
    </location>
</feature>
<feature type="transmembrane region" description="Helical" evidence="6">
    <location>
        <begin position="754"/>
        <end position="779"/>
    </location>
</feature>
<keyword evidence="3 6" id="KW-0812">Transmembrane</keyword>
<evidence type="ECO:0000256" key="1">
    <source>
        <dbReference type="ARBA" id="ARBA00004651"/>
    </source>
</evidence>
<evidence type="ECO:0000256" key="6">
    <source>
        <dbReference type="SAM" id="Phobius"/>
    </source>
</evidence>
<accession>A0ABW3HCU5</accession>
<dbReference type="RefSeq" id="WP_379068758.1">
    <property type="nucleotide sequence ID" value="NZ_JBHTIT010000001.1"/>
</dbReference>
<dbReference type="Pfam" id="PF02687">
    <property type="entry name" value="FtsX"/>
    <property type="match status" value="2"/>
</dbReference>
<evidence type="ECO:0000256" key="3">
    <source>
        <dbReference type="ARBA" id="ARBA00022692"/>
    </source>
</evidence>
<dbReference type="InterPro" id="IPR003838">
    <property type="entry name" value="ABC3_permease_C"/>
</dbReference>
<evidence type="ECO:0000256" key="2">
    <source>
        <dbReference type="ARBA" id="ARBA00022475"/>
    </source>
</evidence>
<dbReference type="EMBL" id="JBHTIT010000001">
    <property type="protein sequence ID" value="MFD0949268.1"/>
    <property type="molecule type" value="Genomic_DNA"/>
</dbReference>
<gene>
    <name evidence="8" type="ORF">ACFQ0F_02495</name>
</gene>